<dbReference type="SUPFAM" id="SSF50156">
    <property type="entry name" value="PDZ domain-like"/>
    <property type="match status" value="1"/>
</dbReference>
<dbReference type="SUPFAM" id="SSF50494">
    <property type="entry name" value="Trypsin-like serine proteases"/>
    <property type="match status" value="1"/>
</dbReference>
<dbReference type="Gene3D" id="2.40.10.10">
    <property type="entry name" value="Trypsin-like serine proteases"/>
    <property type="match status" value="2"/>
</dbReference>
<dbReference type="Pfam" id="PF13365">
    <property type="entry name" value="Trypsin_2"/>
    <property type="match status" value="1"/>
</dbReference>
<dbReference type="AlphaFoldDB" id="A0A0S7WT02"/>
<comment type="similarity">
    <text evidence="1">Belongs to the peptidase S1C family.</text>
</comment>
<proteinExistence type="inferred from homology"/>
<gene>
    <name evidence="5" type="ORF">AMJ39_05955</name>
</gene>
<dbReference type="InterPro" id="IPR051201">
    <property type="entry name" value="Chloro_Bact_Ser_Proteases"/>
</dbReference>
<dbReference type="CDD" id="cd06779">
    <property type="entry name" value="cpPDZ_Deg_HtrA-like"/>
    <property type="match status" value="1"/>
</dbReference>
<evidence type="ECO:0000259" key="4">
    <source>
        <dbReference type="PROSITE" id="PS50106"/>
    </source>
</evidence>
<dbReference type="InterPro" id="IPR001940">
    <property type="entry name" value="Peptidase_S1C"/>
</dbReference>
<dbReference type="STRING" id="1703770.AMJ39_05955"/>
<organism evidence="5 6">
    <name type="scientific">candidate division TA06 bacterium DG_24</name>
    <dbReference type="NCBI Taxonomy" id="1703770"/>
    <lineage>
        <taxon>Bacteria</taxon>
        <taxon>Bacteria division TA06</taxon>
    </lineage>
</organism>
<dbReference type="GO" id="GO:0006508">
    <property type="term" value="P:proteolysis"/>
    <property type="evidence" value="ECO:0007669"/>
    <property type="project" value="UniProtKB-KW"/>
</dbReference>
<evidence type="ECO:0000256" key="2">
    <source>
        <dbReference type="ARBA" id="ARBA00022670"/>
    </source>
</evidence>
<evidence type="ECO:0000256" key="1">
    <source>
        <dbReference type="ARBA" id="ARBA00010541"/>
    </source>
</evidence>
<dbReference type="PROSITE" id="PS50106">
    <property type="entry name" value="PDZ"/>
    <property type="match status" value="1"/>
</dbReference>
<evidence type="ECO:0000313" key="6">
    <source>
        <dbReference type="Proteomes" id="UP000052008"/>
    </source>
</evidence>
<dbReference type="PANTHER" id="PTHR43343:SF3">
    <property type="entry name" value="PROTEASE DO-LIKE 8, CHLOROPLASTIC"/>
    <property type="match status" value="1"/>
</dbReference>
<dbReference type="InterPro" id="IPR043504">
    <property type="entry name" value="Peptidase_S1_PA_chymotrypsin"/>
</dbReference>
<keyword evidence="3" id="KW-0378">Hydrolase</keyword>
<evidence type="ECO:0000313" key="5">
    <source>
        <dbReference type="EMBL" id="KPJ53081.1"/>
    </source>
</evidence>
<dbReference type="PANTHER" id="PTHR43343">
    <property type="entry name" value="PEPTIDASE S12"/>
    <property type="match status" value="1"/>
</dbReference>
<feature type="domain" description="PDZ" evidence="4">
    <location>
        <begin position="239"/>
        <end position="308"/>
    </location>
</feature>
<dbReference type="Pfam" id="PF13180">
    <property type="entry name" value="PDZ_2"/>
    <property type="match status" value="1"/>
</dbReference>
<dbReference type="PRINTS" id="PR00834">
    <property type="entry name" value="PROTEASES2C"/>
</dbReference>
<dbReference type="InterPro" id="IPR036034">
    <property type="entry name" value="PDZ_sf"/>
</dbReference>
<dbReference type="InterPro" id="IPR009003">
    <property type="entry name" value="Peptidase_S1_PA"/>
</dbReference>
<dbReference type="InterPro" id="IPR001478">
    <property type="entry name" value="PDZ"/>
</dbReference>
<evidence type="ECO:0000256" key="3">
    <source>
        <dbReference type="ARBA" id="ARBA00022801"/>
    </source>
</evidence>
<dbReference type="SMART" id="SM00228">
    <property type="entry name" value="PDZ"/>
    <property type="match status" value="1"/>
</dbReference>
<dbReference type="Proteomes" id="UP000052008">
    <property type="component" value="Unassembled WGS sequence"/>
</dbReference>
<reference evidence="5 6" key="1">
    <citation type="journal article" date="2015" name="Microbiome">
        <title>Genomic resolution of linkages in carbon, nitrogen, and sulfur cycling among widespread estuary sediment bacteria.</title>
        <authorList>
            <person name="Baker B.J."/>
            <person name="Lazar C.S."/>
            <person name="Teske A.P."/>
            <person name="Dick G.J."/>
        </authorList>
    </citation>
    <scope>NUCLEOTIDE SEQUENCE [LARGE SCALE GENOMIC DNA]</scope>
    <source>
        <strain evidence="5">DG_24</strain>
    </source>
</reference>
<keyword evidence="2 5" id="KW-0645">Protease</keyword>
<dbReference type="Gene3D" id="2.30.42.10">
    <property type="match status" value="1"/>
</dbReference>
<dbReference type="EMBL" id="LIZS01000031">
    <property type="protein sequence ID" value="KPJ53081.1"/>
    <property type="molecule type" value="Genomic_DNA"/>
</dbReference>
<comment type="caution">
    <text evidence="5">The sequence shown here is derived from an EMBL/GenBank/DDBJ whole genome shotgun (WGS) entry which is preliminary data.</text>
</comment>
<sequence length="348" mass="36557">MEQDVQRALRLLDGAEYREVDDRRCEVIPSDTSHAELLDAYSRAVIAVVGTVGPAVVSISVGRKSRGDGPEQAGAGSGVIIAPDGYIITNSHVVNKAKRLTATLADGTSLTVTRVGADPATDLAVIRANASGLPCATLGDSSLLTPGQLVIAIGNPFGFQSTVSAGVVSALGRALRSLDGRLIENIIQHTAPLNPGNSGGPLVDSRGRVVGINTAIIMMAQGIGFSIPSDTVKWVASQLLAHGRVRRGFLGIAARQRPLDRRLVRFYHLPQERGVEVLSANQGDPADRAGVREGDIIVAMDGKTVASVDDLHRLLSEWPIGASVALTIIRGVDRIEIEVSPTEAESSH</sequence>
<protein>
    <submittedName>
        <fullName evidence="5">Serine protease</fullName>
    </submittedName>
</protein>
<dbReference type="GO" id="GO:0004252">
    <property type="term" value="F:serine-type endopeptidase activity"/>
    <property type="evidence" value="ECO:0007669"/>
    <property type="project" value="InterPro"/>
</dbReference>
<name>A0A0S7WT02_UNCT6</name>
<accession>A0A0S7WT02</accession>